<feature type="domain" description="Helicase C-terminal" evidence="7">
    <location>
        <begin position="246"/>
        <end position="413"/>
    </location>
</feature>
<dbReference type="SMART" id="SM00847">
    <property type="entry name" value="HA2"/>
    <property type="match status" value="1"/>
</dbReference>
<dbReference type="RefSeq" id="WP_115938090.1">
    <property type="nucleotide sequence ID" value="NZ_PCZS01000001.1"/>
</dbReference>
<feature type="compositionally biased region" description="Basic and acidic residues" evidence="5">
    <location>
        <begin position="202"/>
        <end position="213"/>
    </location>
</feature>
<feature type="compositionally biased region" description="Basic residues" evidence="5">
    <location>
        <begin position="1032"/>
        <end position="1043"/>
    </location>
</feature>
<dbReference type="Gene3D" id="1.20.120.1080">
    <property type="match status" value="1"/>
</dbReference>
<dbReference type="PROSITE" id="PS51192">
    <property type="entry name" value="HELICASE_ATP_BIND_1"/>
    <property type="match status" value="1"/>
</dbReference>
<dbReference type="InterPro" id="IPR003593">
    <property type="entry name" value="AAA+_ATPase"/>
</dbReference>
<dbReference type="InterPro" id="IPR011545">
    <property type="entry name" value="DEAD/DEAH_box_helicase_dom"/>
</dbReference>
<protein>
    <submittedName>
        <fullName evidence="8">ATP-dependent RNA helicase HrpA</fullName>
    </submittedName>
</protein>
<comment type="caution">
    <text evidence="8">The sequence shown here is derived from an EMBL/GenBank/DDBJ whole genome shotgun (WGS) entry which is preliminary data.</text>
</comment>
<evidence type="ECO:0000313" key="9">
    <source>
        <dbReference type="Proteomes" id="UP000256324"/>
    </source>
</evidence>
<evidence type="ECO:0000256" key="3">
    <source>
        <dbReference type="ARBA" id="ARBA00022806"/>
    </source>
</evidence>
<evidence type="ECO:0000256" key="2">
    <source>
        <dbReference type="ARBA" id="ARBA00022801"/>
    </source>
</evidence>
<dbReference type="EMBL" id="PCZS01000001">
    <property type="protein sequence ID" value="REB70560.1"/>
    <property type="molecule type" value="Genomic_DNA"/>
</dbReference>
<dbReference type="InterPro" id="IPR027417">
    <property type="entry name" value="P-loop_NTPase"/>
</dbReference>
<feature type="region of interest" description="Disordered" evidence="5">
    <location>
        <begin position="559"/>
        <end position="586"/>
    </location>
</feature>
<dbReference type="SMART" id="SM00382">
    <property type="entry name" value="AAA"/>
    <property type="match status" value="1"/>
</dbReference>
<evidence type="ECO:0000313" key="8">
    <source>
        <dbReference type="EMBL" id="REB70560.1"/>
    </source>
</evidence>
<dbReference type="Pfam" id="PF00270">
    <property type="entry name" value="DEAD"/>
    <property type="match status" value="1"/>
</dbReference>
<dbReference type="PANTHER" id="PTHR18934:SF99">
    <property type="entry name" value="ATP-DEPENDENT RNA HELICASE DHX37-RELATED"/>
    <property type="match status" value="1"/>
</dbReference>
<feature type="region of interest" description="Disordered" evidence="5">
    <location>
        <begin position="202"/>
        <end position="240"/>
    </location>
</feature>
<dbReference type="InterPro" id="IPR011709">
    <property type="entry name" value="DEAD-box_helicase_OB_fold"/>
</dbReference>
<dbReference type="SMART" id="SM00487">
    <property type="entry name" value="DEXDc"/>
    <property type="match status" value="1"/>
</dbReference>
<dbReference type="Pfam" id="PF21010">
    <property type="entry name" value="HA2_C"/>
    <property type="match status" value="1"/>
</dbReference>
<keyword evidence="1" id="KW-0547">Nucleotide-binding</keyword>
<evidence type="ECO:0000259" key="7">
    <source>
        <dbReference type="PROSITE" id="PS51194"/>
    </source>
</evidence>
<dbReference type="SMART" id="SM00490">
    <property type="entry name" value="HELICc"/>
    <property type="match status" value="1"/>
</dbReference>
<gene>
    <name evidence="8" type="primary">hrpA</name>
    <name evidence="8" type="ORF">CP880_01955</name>
</gene>
<keyword evidence="3 8" id="KW-0347">Helicase</keyword>
<evidence type="ECO:0000256" key="4">
    <source>
        <dbReference type="ARBA" id="ARBA00022840"/>
    </source>
</evidence>
<dbReference type="SUPFAM" id="SSF52540">
    <property type="entry name" value="P-loop containing nucleoside triphosphate hydrolases"/>
    <property type="match status" value="1"/>
</dbReference>
<dbReference type="GO" id="GO:0004386">
    <property type="term" value="F:helicase activity"/>
    <property type="evidence" value="ECO:0007669"/>
    <property type="project" value="UniProtKB-KW"/>
</dbReference>
<proteinExistence type="predicted"/>
<dbReference type="Pfam" id="PF00271">
    <property type="entry name" value="Helicase_C"/>
    <property type="match status" value="1"/>
</dbReference>
<feature type="compositionally biased region" description="Acidic residues" evidence="5">
    <location>
        <begin position="214"/>
        <end position="224"/>
    </location>
</feature>
<dbReference type="Pfam" id="PF07717">
    <property type="entry name" value="OB_NTP_bind"/>
    <property type="match status" value="1"/>
</dbReference>
<evidence type="ECO:0000259" key="6">
    <source>
        <dbReference type="PROSITE" id="PS51192"/>
    </source>
</evidence>
<organism evidence="8 9">
    <name type="scientific">Cutibacterium namnetense</name>
    <dbReference type="NCBI Taxonomy" id="1574624"/>
    <lineage>
        <taxon>Bacteria</taxon>
        <taxon>Bacillati</taxon>
        <taxon>Actinomycetota</taxon>
        <taxon>Actinomycetes</taxon>
        <taxon>Propionibacteriales</taxon>
        <taxon>Propionibacteriaceae</taxon>
        <taxon>Cutibacterium</taxon>
    </lineage>
</organism>
<dbReference type="InterPro" id="IPR014001">
    <property type="entry name" value="Helicase_ATP-bd"/>
</dbReference>
<feature type="region of interest" description="Disordered" evidence="5">
    <location>
        <begin position="1026"/>
        <end position="1050"/>
    </location>
</feature>
<dbReference type="InterPro" id="IPR001650">
    <property type="entry name" value="Helicase_C-like"/>
</dbReference>
<evidence type="ECO:0000256" key="5">
    <source>
        <dbReference type="SAM" id="MobiDB-lite"/>
    </source>
</evidence>
<evidence type="ECO:0000256" key="1">
    <source>
        <dbReference type="ARBA" id="ARBA00022741"/>
    </source>
</evidence>
<dbReference type="Pfam" id="PF11898">
    <property type="entry name" value="DUF3418"/>
    <property type="match status" value="1"/>
</dbReference>
<name>A0ABX9IAT3_9ACTN</name>
<dbReference type="InterPro" id="IPR010222">
    <property type="entry name" value="RNA_helicase_HrpA"/>
</dbReference>
<accession>A0ABX9IAT3</accession>
<dbReference type="PANTHER" id="PTHR18934">
    <property type="entry name" value="ATP-DEPENDENT RNA HELICASE"/>
    <property type="match status" value="1"/>
</dbReference>
<dbReference type="Gene3D" id="3.40.50.300">
    <property type="entry name" value="P-loop containing nucleotide triphosphate hydrolases"/>
    <property type="match status" value="2"/>
</dbReference>
<keyword evidence="9" id="KW-1185">Reference proteome</keyword>
<dbReference type="InterPro" id="IPR007502">
    <property type="entry name" value="Helicase-assoc_dom"/>
</dbReference>
<dbReference type="CDD" id="cd18791">
    <property type="entry name" value="SF2_C_RHA"/>
    <property type="match status" value="1"/>
</dbReference>
<dbReference type="NCBIfam" id="TIGR01967">
    <property type="entry name" value="DEAH_box_HrpA"/>
    <property type="match status" value="1"/>
</dbReference>
<reference evidence="8 9" key="1">
    <citation type="submission" date="2017-09" db="EMBL/GenBank/DDBJ databases">
        <authorList>
            <person name="Bumgarner R.E."/>
        </authorList>
    </citation>
    <scope>NUCLEOTIDE SEQUENCE [LARGE SCALE GENOMIC DNA]</scope>
    <source>
        <strain evidence="8 9">T34998</strain>
    </source>
</reference>
<keyword evidence="4" id="KW-0067">ATP-binding</keyword>
<dbReference type="PROSITE" id="PS51194">
    <property type="entry name" value="HELICASE_CTER"/>
    <property type="match status" value="1"/>
</dbReference>
<dbReference type="Proteomes" id="UP000256324">
    <property type="component" value="Unassembled WGS sequence"/>
</dbReference>
<feature type="compositionally biased region" description="Polar residues" evidence="5">
    <location>
        <begin position="230"/>
        <end position="240"/>
    </location>
</feature>
<sequence>MPDSRLEGELPGGGVVAFATDLPIAAHADEIADLIKHHQVVVVAGETGSGKTTQLPKICLALGRRQIAHTQPRRIAARSVAERVAEEMGVELGEQVGYQVRFTRRATSNTALTVMTDGVLLAEISHDRDLRAHDTIIIDEAHERSLNIDFLLGYLKQLLPRRPDLKVIITSATIDTARFSAHFDDAPVIEVSGRTYPVEVRYRPLDPSEQIHPDDEDDIDDEDELPHHPTPTSISPNGEALDQTTGICRAVQELCREGSGDILVFLAGEQEIRETEEALADLNLSNTEVLPLFARLSAADQHRVFTPHTGRRIVLATNVAETSLTVPGIRYVIDPGTARISRYSVRTKVQRLPIETISQASANQRAGRCGRVAPGICIRLYSQASFEARPEFTEPEILRTNLAAVILQMAQAKLGAITNFPFIEAPDRSRINDGIRLLDELGALKPGYRDAPRLTKIGHQLARVPLDPRLGRMLLEGAKQGSLAEVLVIVAALSIRDVRERPEDKREEADAFHRRFATEANLLQTLQAADSTDNNRVGDWSQVRQQHARQETVNTAKPAIPVRHTPHTNSLRAKASPRPQASGADEGGDIMAIHRLWRYLHHQRRQMGTSAFRRMCRSEYINYLRVREWDDLHSQLRQIAKELHLEVNRTPAPTDRVLVALLSGLLSHIGLIQVRESSKRRGQRPGPQEYLGARGMKFAINPGSLLARKSPGLVVAVELVETSRLWARTVAAVQPEWVEEAAGSLIKRSWAAPHWAASTASVVATERGTLFGVPLWADRRITYGRIDPVVSRQIFIRSALVERDWRSDHGFLKHNDRVRDEAADLEQRSRQRGLVADDDAIFAFYDRRIPDGIVSGSHFDAWWRRVQNRHQLDLSIDDLVDPDSVDAHAFPDHWKIGNLELPVRYVFEPGSGHDGVTVTIPLALLNQVPTAPFSWQVPGLRTELATELIRALPKSIRTQLVPAPDRARAALTWLEDHDADRQAPFTDELGRALRALTGIIVNPDDWNIAAIPAHLRVGFDIVDAEGRPTGKNSRKNGKNKPKGSHSTPIARSEDLEALQTDLAPKVSQSLTKAAGRPQIHGAKEWTFDPIPERVDLSRRGADAVGYPCLVDEGDSVGTTVLDTPRAQRISHASGVVRMLVLNLPDPTKWVITHLDNATKLALATSPYPSVPALLADARHKAVASVAHQKAGDLSGIRNKKAFDDLSLAVRQDQADQMARVVRTAGRILSHLVEARQALTTVSDPTIRADIVTQIDDLIFENFISATPDPWYDDMPRWIQGVSVRIDSLMTNPSRDPRHMAQLEPLLADYDALCEEQPAGKLPAEVEEIGFMLEELRIQYFAQKLGTRVSVSPKRIRTAIAKLS</sequence>
<dbReference type="InterPro" id="IPR024590">
    <property type="entry name" value="HrpA_C"/>
</dbReference>
<keyword evidence="2" id="KW-0378">Hydrolase</keyword>
<feature type="domain" description="Helicase ATP-binding" evidence="6">
    <location>
        <begin position="32"/>
        <end position="192"/>
    </location>
</feature>